<dbReference type="Pfam" id="PF02096">
    <property type="entry name" value="60KD_IMP"/>
    <property type="match status" value="1"/>
</dbReference>
<evidence type="ECO:0000256" key="8">
    <source>
        <dbReference type="ARBA" id="ARBA00023186"/>
    </source>
</evidence>
<protein>
    <recommendedName>
        <fullName evidence="11">Membrane insertase YidC/Oxa/ALB C-terminal domain-containing protein</fullName>
    </recommendedName>
</protein>
<dbReference type="GO" id="GO:0005886">
    <property type="term" value="C:plasma membrane"/>
    <property type="evidence" value="ECO:0007669"/>
    <property type="project" value="UniProtKB-SubCell"/>
</dbReference>
<evidence type="ECO:0000256" key="7">
    <source>
        <dbReference type="ARBA" id="ARBA00023136"/>
    </source>
</evidence>
<keyword evidence="3" id="KW-1003">Cell membrane</keyword>
<gene>
    <name evidence="12" type="ORF">DRH29_00895</name>
</gene>
<keyword evidence="6 10" id="KW-1133">Transmembrane helix</keyword>
<dbReference type="GO" id="GO:0015031">
    <property type="term" value="P:protein transport"/>
    <property type="evidence" value="ECO:0007669"/>
    <property type="project" value="UniProtKB-KW"/>
</dbReference>
<feature type="transmembrane region" description="Helical" evidence="10">
    <location>
        <begin position="207"/>
        <end position="228"/>
    </location>
</feature>
<comment type="caution">
    <text evidence="12">The sequence shown here is derived from an EMBL/GenBank/DDBJ whole genome shotgun (WGS) entry which is preliminary data.</text>
</comment>
<evidence type="ECO:0000256" key="9">
    <source>
        <dbReference type="RuleBase" id="RU003945"/>
    </source>
</evidence>
<dbReference type="InterPro" id="IPR001708">
    <property type="entry name" value="YidC/ALB3/OXA1/COX18"/>
</dbReference>
<comment type="similarity">
    <text evidence="9">Belongs to the OXA1/ALB3/YidC family.</text>
</comment>
<dbReference type="PANTHER" id="PTHR12428:SF65">
    <property type="entry name" value="CYTOCHROME C OXIDASE ASSEMBLY PROTEIN COX18, MITOCHONDRIAL"/>
    <property type="match status" value="1"/>
</dbReference>
<dbReference type="NCBIfam" id="TIGR03592">
    <property type="entry name" value="yidC_oxa1_cterm"/>
    <property type="match status" value="1"/>
</dbReference>
<evidence type="ECO:0000256" key="3">
    <source>
        <dbReference type="ARBA" id="ARBA00022475"/>
    </source>
</evidence>
<dbReference type="InterPro" id="IPR028055">
    <property type="entry name" value="YidC/Oxa/ALB_C"/>
</dbReference>
<dbReference type="Proteomes" id="UP000281261">
    <property type="component" value="Unassembled WGS sequence"/>
</dbReference>
<dbReference type="CDD" id="cd20070">
    <property type="entry name" value="5TM_YidC_Alb3"/>
    <property type="match status" value="1"/>
</dbReference>
<evidence type="ECO:0000259" key="11">
    <source>
        <dbReference type="Pfam" id="PF02096"/>
    </source>
</evidence>
<dbReference type="EMBL" id="QMNG01000002">
    <property type="protein sequence ID" value="RLC37638.1"/>
    <property type="molecule type" value="Genomic_DNA"/>
</dbReference>
<proteinExistence type="inferred from homology"/>
<evidence type="ECO:0000256" key="6">
    <source>
        <dbReference type="ARBA" id="ARBA00022989"/>
    </source>
</evidence>
<dbReference type="InterPro" id="IPR047196">
    <property type="entry name" value="YidC_ALB_C"/>
</dbReference>
<feature type="transmembrane region" description="Helical" evidence="10">
    <location>
        <begin position="104"/>
        <end position="125"/>
    </location>
</feature>
<evidence type="ECO:0000313" key="12">
    <source>
        <dbReference type="EMBL" id="RLC37638.1"/>
    </source>
</evidence>
<evidence type="ECO:0000256" key="5">
    <source>
        <dbReference type="ARBA" id="ARBA00022927"/>
    </source>
</evidence>
<organism evidence="12 13">
    <name type="scientific">candidate division Kazan bacterium</name>
    <dbReference type="NCBI Taxonomy" id="2202143"/>
    <lineage>
        <taxon>Bacteria</taxon>
        <taxon>Bacteria division Kazan-3B-28</taxon>
    </lineage>
</organism>
<accession>A0A420ZD47</accession>
<keyword evidence="4 9" id="KW-0812">Transmembrane</keyword>
<evidence type="ECO:0000256" key="1">
    <source>
        <dbReference type="ARBA" id="ARBA00004651"/>
    </source>
</evidence>
<keyword evidence="5" id="KW-0653">Protein transport</keyword>
<keyword evidence="8" id="KW-0143">Chaperone</keyword>
<feature type="transmembrane region" description="Helical" evidence="10">
    <location>
        <begin position="12"/>
        <end position="33"/>
    </location>
</feature>
<reference evidence="12 13" key="1">
    <citation type="submission" date="2018-06" db="EMBL/GenBank/DDBJ databases">
        <title>Extensive metabolic versatility and redundancy in microbially diverse, dynamic hydrothermal sediments.</title>
        <authorList>
            <person name="Dombrowski N."/>
            <person name="Teske A."/>
            <person name="Baker B.J."/>
        </authorList>
    </citation>
    <scope>NUCLEOTIDE SEQUENCE [LARGE SCALE GENOMIC DNA]</scope>
    <source>
        <strain evidence="12">B79_G16</strain>
    </source>
</reference>
<keyword evidence="2" id="KW-0813">Transport</keyword>
<feature type="transmembrane region" description="Helical" evidence="10">
    <location>
        <begin position="39"/>
        <end position="58"/>
    </location>
</feature>
<evidence type="ECO:0000256" key="10">
    <source>
        <dbReference type="SAM" id="Phobius"/>
    </source>
</evidence>
<comment type="subcellular location">
    <subcellularLocation>
        <location evidence="1">Cell membrane</location>
        <topology evidence="1">Multi-pass membrane protein</topology>
    </subcellularLocation>
    <subcellularLocation>
        <location evidence="9">Membrane</location>
        <topology evidence="9">Multi-pass membrane protein</topology>
    </subcellularLocation>
</comment>
<evidence type="ECO:0000256" key="2">
    <source>
        <dbReference type="ARBA" id="ARBA00022448"/>
    </source>
</evidence>
<dbReference type="GO" id="GO:0032977">
    <property type="term" value="F:membrane insertase activity"/>
    <property type="evidence" value="ECO:0007669"/>
    <property type="project" value="InterPro"/>
</dbReference>
<name>A0A420ZD47_UNCK3</name>
<evidence type="ECO:0000256" key="4">
    <source>
        <dbReference type="ARBA" id="ARBA00022692"/>
    </source>
</evidence>
<feature type="domain" description="Membrane insertase YidC/Oxa/ALB C-terminal" evidence="11">
    <location>
        <begin position="40"/>
        <end position="251"/>
    </location>
</feature>
<dbReference type="GO" id="GO:0051205">
    <property type="term" value="P:protein insertion into membrane"/>
    <property type="evidence" value="ECO:0007669"/>
    <property type="project" value="TreeGrafter"/>
</dbReference>
<sequence>MDRLVITDAMWTGWMGKLLYVPLLNVLVLLYVYIPGSDLGIAIVVLTILIRLVLYPSYKTSIKSQRDIQKIQPYIEKIKEQYKDDKKKQSEEVMRVYKEHNVNLFASCLPLIIQLPIIFALYRVFFAGLTTESLAHLYSWFPNAPIELHTTFLAFTNWQPAMIDLTERSIFLAIFAGLSQFFQSWITNRYQKKARAANSDNSVFSKMMGGPMMLYIFPVITLVIAWTLPAALGLYWATTTLTMAVQQIIIYHSLAKQEQKVIEATQRAEDEPENQN</sequence>
<evidence type="ECO:0000313" key="13">
    <source>
        <dbReference type="Proteomes" id="UP000281261"/>
    </source>
</evidence>
<keyword evidence="7 10" id="KW-0472">Membrane</keyword>
<dbReference type="AlphaFoldDB" id="A0A420ZD47"/>
<dbReference type="PANTHER" id="PTHR12428">
    <property type="entry name" value="OXA1"/>
    <property type="match status" value="1"/>
</dbReference>